<name>A0ABW0WGW7_STRNO</name>
<reference evidence="3" key="1">
    <citation type="journal article" date="2019" name="Int. J. Syst. Evol. Microbiol.">
        <title>The Global Catalogue of Microorganisms (GCM) 10K type strain sequencing project: providing services to taxonomists for standard genome sequencing and annotation.</title>
        <authorList>
            <consortium name="The Broad Institute Genomics Platform"/>
            <consortium name="The Broad Institute Genome Sequencing Center for Infectious Disease"/>
            <person name="Wu L."/>
            <person name="Ma J."/>
        </authorList>
    </citation>
    <scope>NUCLEOTIDE SEQUENCE [LARGE SCALE GENOMIC DNA]</scope>
    <source>
        <strain evidence="3">KCTC 5701</strain>
    </source>
</reference>
<organism evidence="2 3">
    <name type="scientific">Streptomyces nogalater</name>
    <dbReference type="NCBI Taxonomy" id="38314"/>
    <lineage>
        <taxon>Bacteria</taxon>
        <taxon>Bacillati</taxon>
        <taxon>Actinomycetota</taxon>
        <taxon>Actinomycetes</taxon>
        <taxon>Kitasatosporales</taxon>
        <taxon>Streptomycetaceae</taxon>
        <taxon>Streptomyces</taxon>
    </lineage>
</organism>
<evidence type="ECO:0008006" key="4">
    <source>
        <dbReference type="Google" id="ProtNLM"/>
    </source>
</evidence>
<feature type="transmembrane region" description="Helical" evidence="1">
    <location>
        <begin position="129"/>
        <end position="148"/>
    </location>
</feature>
<accession>A0ABW0WGW7</accession>
<sequence length="223" mass="23274">MTPARGYLPEELERAQQRLDEMAQAQLGIARAQAEGWRNFLGAATGLLAAVLVLKGRENVAELPGGYRTAVIALVAAGLVLLLGAAFLAVSAAHGRPGDELRYAHAAGLLDWEERELDRIASRIGLARWAAVLGVLASAAGILLTWVAPAPDTPVPTVRVHTRGESLCGELLAVDGSGVTVKVKPKGSKSGKDGKDGKGAVTIRHLTWERDAVSVAPAAGCRP</sequence>
<dbReference type="EMBL" id="JBHSOE010000013">
    <property type="protein sequence ID" value="MFC5655991.1"/>
    <property type="molecule type" value="Genomic_DNA"/>
</dbReference>
<keyword evidence="3" id="KW-1185">Reference proteome</keyword>
<dbReference type="Proteomes" id="UP001596065">
    <property type="component" value="Unassembled WGS sequence"/>
</dbReference>
<comment type="caution">
    <text evidence="2">The sequence shown here is derived from an EMBL/GenBank/DDBJ whole genome shotgun (WGS) entry which is preliminary data.</text>
</comment>
<keyword evidence="1" id="KW-0472">Membrane</keyword>
<keyword evidence="1" id="KW-1133">Transmembrane helix</keyword>
<gene>
    <name evidence="2" type="ORF">ACFP3J_10895</name>
</gene>
<protein>
    <recommendedName>
        <fullName evidence="4">Integral membrane protein</fullName>
    </recommendedName>
</protein>
<dbReference type="RefSeq" id="WP_344346840.1">
    <property type="nucleotide sequence ID" value="NZ_BAAASM010000006.1"/>
</dbReference>
<evidence type="ECO:0000313" key="2">
    <source>
        <dbReference type="EMBL" id="MFC5655991.1"/>
    </source>
</evidence>
<evidence type="ECO:0000256" key="1">
    <source>
        <dbReference type="SAM" id="Phobius"/>
    </source>
</evidence>
<evidence type="ECO:0000313" key="3">
    <source>
        <dbReference type="Proteomes" id="UP001596065"/>
    </source>
</evidence>
<keyword evidence="1" id="KW-0812">Transmembrane</keyword>
<feature type="transmembrane region" description="Helical" evidence="1">
    <location>
        <begin position="36"/>
        <end position="54"/>
    </location>
</feature>
<feature type="transmembrane region" description="Helical" evidence="1">
    <location>
        <begin position="66"/>
        <end position="93"/>
    </location>
</feature>
<proteinExistence type="predicted"/>